<feature type="transmembrane region" description="Helical" evidence="1">
    <location>
        <begin position="305"/>
        <end position="326"/>
    </location>
</feature>
<keyword evidence="1" id="KW-1133">Transmembrane helix</keyword>
<name>A0AAV0UNT0_9STRA</name>
<dbReference type="EMBL" id="CANTFK010000983">
    <property type="protein sequence ID" value="CAI5737430.1"/>
    <property type="molecule type" value="Genomic_DNA"/>
</dbReference>
<dbReference type="Proteomes" id="UP001159659">
    <property type="component" value="Unassembled WGS sequence"/>
</dbReference>
<dbReference type="EMBL" id="CAKLBC010001227">
    <property type="protein sequence ID" value="CAH0490291.1"/>
    <property type="molecule type" value="Genomic_DNA"/>
</dbReference>
<protein>
    <submittedName>
        <fullName evidence="3">Uncharacterized protein</fullName>
    </submittedName>
</protein>
<comment type="caution">
    <text evidence="3">The sequence shown here is derived from an EMBL/GenBank/DDBJ whole genome shotgun (WGS) entry which is preliminary data.</text>
</comment>
<sequence>MAKKRRHVSALRAPVKSREAAADLEKSLHKVQTYYHQLSADVMEIPATLDDALLLHSLMALVVQNMLLVVQGVTIAQFALLIGIAVWMMRQNLVKMLLPRVSPVITRLTIQILVLTGAGAVYYYYELSLKTIQVVKVAIICLLDIALICYDRVTKGRLSREVIVLSAIEHTLLVAGFSYCPVHTNAIVIDMTAFTLTTMTVFVQVVVILSTKYVVLHCFDSDMSGTFVRTQQRGEKLLESLWQDIDRFEPEQLLAGFAEASNKKKVKSKALASTKETKSKICNNTSSELTQHTQQSILYEPRVQLAILVLIQMLLLMFQLLLSAFVLDSWEMISALVISSSRLLWILGQVRRKMLFRRTIRPIDSKLKIA</sequence>
<evidence type="ECO:0000313" key="5">
    <source>
        <dbReference type="Proteomes" id="UP001159659"/>
    </source>
</evidence>
<accession>A0AAV0UNT0</accession>
<feature type="transmembrane region" description="Helical" evidence="1">
    <location>
        <begin position="66"/>
        <end position="87"/>
    </location>
</feature>
<gene>
    <name evidence="2" type="ORF">PFR001_LOCUS5641</name>
    <name evidence="3" type="ORF">PFR002_LOCUS8368</name>
</gene>
<keyword evidence="1" id="KW-0812">Transmembrane</keyword>
<feature type="transmembrane region" description="Helical" evidence="1">
    <location>
        <begin position="332"/>
        <end position="348"/>
    </location>
</feature>
<reference evidence="3" key="2">
    <citation type="submission" date="2022-12" db="EMBL/GenBank/DDBJ databases">
        <authorList>
            <person name="Webb A."/>
        </authorList>
    </citation>
    <scope>NUCLEOTIDE SEQUENCE</scope>
    <source>
        <strain evidence="3">Pf2</strain>
    </source>
</reference>
<evidence type="ECO:0000313" key="3">
    <source>
        <dbReference type="EMBL" id="CAI5737430.1"/>
    </source>
</evidence>
<evidence type="ECO:0000313" key="4">
    <source>
        <dbReference type="Proteomes" id="UP001157938"/>
    </source>
</evidence>
<feature type="transmembrane region" description="Helical" evidence="1">
    <location>
        <begin position="108"/>
        <end position="125"/>
    </location>
</feature>
<feature type="transmembrane region" description="Helical" evidence="1">
    <location>
        <begin position="191"/>
        <end position="215"/>
    </location>
</feature>
<organism evidence="3 5">
    <name type="scientific">Peronospora farinosa</name>
    <dbReference type="NCBI Taxonomy" id="134698"/>
    <lineage>
        <taxon>Eukaryota</taxon>
        <taxon>Sar</taxon>
        <taxon>Stramenopiles</taxon>
        <taxon>Oomycota</taxon>
        <taxon>Peronosporomycetes</taxon>
        <taxon>Peronosporales</taxon>
        <taxon>Peronosporaceae</taxon>
        <taxon>Peronospora</taxon>
    </lineage>
</organism>
<dbReference type="Proteomes" id="UP001157938">
    <property type="component" value="Unassembled WGS sequence"/>
</dbReference>
<dbReference type="AlphaFoldDB" id="A0AAV0UNT0"/>
<evidence type="ECO:0000313" key="2">
    <source>
        <dbReference type="EMBL" id="CAH0490291.1"/>
    </source>
</evidence>
<keyword evidence="1" id="KW-0472">Membrane</keyword>
<keyword evidence="4" id="KW-1185">Reference proteome</keyword>
<feature type="transmembrane region" description="Helical" evidence="1">
    <location>
        <begin position="131"/>
        <end position="150"/>
    </location>
</feature>
<proteinExistence type="predicted"/>
<evidence type="ECO:0000256" key="1">
    <source>
        <dbReference type="SAM" id="Phobius"/>
    </source>
</evidence>
<reference evidence="2 4" key="1">
    <citation type="submission" date="2021-11" db="EMBL/GenBank/DDBJ databases">
        <authorList>
            <person name="Islam A."/>
            <person name="Islam S."/>
            <person name="Flora M.S."/>
            <person name="Rahman M."/>
            <person name="Ziaur R.M."/>
            <person name="Epstein J.H."/>
            <person name="Hassan M."/>
            <person name="Klassen M."/>
            <person name="Woodard K."/>
            <person name="Webb A."/>
            <person name="Webby R.J."/>
            <person name="El Zowalaty M.E."/>
        </authorList>
    </citation>
    <scope>NUCLEOTIDE SEQUENCE [LARGE SCALE GENOMIC DNA]</scope>
    <source>
        <strain evidence="2">Pf1</strain>
    </source>
</reference>